<reference evidence="1 2" key="1">
    <citation type="submission" date="2018-02" db="EMBL/GenBank/DDBJ databases">
        <title>The genomes of Aspergillus section Nigri reveals drivers in fungal speciation.</title>
        <authorList>
            <consortium name="DOE Joint Genome Institute"/>
            <person name="Vesth T.C."/>
            <person name="Nybo J."/>
            <person name="Theobald S."/>
            <person name="Brandl J."/>
            <person name="Frisvad J.C."/>
            <person name="Nielsen K.F."/>
            <person name="Lyhne E.K."/>
            <person name="Kogle M.E."/>
            <person name="Kuo A."/>
            <person name="Riley R."/>
            <person name="Clum A."/>
            <person name="Nolan M."/>
            <person name="Lipzen A."/>
            <person name="Salamov A."/>
            <person name="Henrissat B."/>
            <person name="Wiebenga A."/>
            <person name="De vries R.P."/>
            <person name="Grigoriev I.V."/>
            <person name="Mortensen U.H."/>
            <person name="Andersen M.R."/>
            <person name="Baker S.E."/>
        </authorList>
    </citation>
    <scope>NUCLEOTIDE SEQUENCE [LARGE SCALE GENOMIC DNA]</scope>
    <source>
        <strain evidence="1 2">CBS 313.89</strain>
    </source>
</reference>
<name>A0A8G1RKJ4_9EURO</name>
<dbReference type="GeneID" id="63867553"/>
<accession>A0A8G1RKJ4</accession>
<dbReference type="Proteomes" id="UP000249789">
    <property type="component" value="Unassembled WGS sequence"/>
</dbReference>
<gene>
    <name evidence="1" type="ORF">BO72DRAFT_529018</name>
</gene>
<keyword evidence="2" id="KW-1185">Reference proteome</keyword>
<protein>
    <submittedName>
        <fullName evidence="1">Uncharacterized protein</fullName>
    </submittedName>
</protein>
<dbReference type="AlphaFoldDB" id="A0A8G1RKJ4"/>
<evidence type="ECO:0000313" key="2">
    <source>
        <dbReference type="Proteomes" id="UP000249789"/>
    </source>
</evidence>
<evidence type="ECO:0000313" key="1">
    <source>
        <dbReference type="EMBL" id="RAK75697.1"/>
    </source>
</evidence>
<dbReference type="RefSeq" id="XP_040799707.1">
    <property type="nucleotide sequence ID" value="XM_040950218.1"/>
</dbReference>
<dbReference type="OrthoDB" id="4540394at2759"/>
<sequence length="68" mass="7712">MCSFQVRVYGCGHYVKNLSNPCKDAERRQSVCETGITEIACTTGTRYCGIPGCDRKQRLRREGPLEIR</sequence>
<dbReference type="EMBL" id="KZ824654">
    <property type="protein sequence ID" value="RAK75697.1"/>
    <property type="molecule type" value="Genomic_DNA"/>
</dbReference>
<dbReference type="VEuPathDB" id="FungiDB:BO72DRAFT_529018"/>
<organism evidence="1 2">
    <name type="scientific">Aspergillus fijiensis CBS 313.89</name>
    <dbReference type="NCBI Taxonomy" id="1448319"/>
    <lineage>
        <taxon>Eukaryota</taxon>
        <taxon>Fungi</taxon>
        <taxon>Dikarya</taxon>
        <taxon>Ascomycota</taxon>
        <taxon>Pezizomycotina</taxon>
        <taxon>Eurotiomycetes</taxon>
        <taxon>Eurotiomycetidae</taxon>
        <taxon>Eurotiales</taxon>
        <taxon>Aspergillaceae</taxon>
        <taxon>Aspergillus</taxon>
    </lineage>
</organism>
<proteinExistence type="predicted"/>